<feature type="compositionally biased region" description="Polar residues" evidence="1">
    <location>
        <begin position="123"/>
        <end position="137"/>
    </location>
</feature>
<accession>A0AAD1QZE5</accession>
<evidence type="ECO:0000313" key="3">
    <source>
        <dbReference type="Proteomes" id="UP001295444"/>
    </source>
</evidence>
<dbReference type="Proteomes" id="UP001295444">
    <property type="component" value="Chromosome 01"/>
</dbReference>
<evidence type="ECO:0000313" key="2">
    <source>
        <dbReference type="EMBL" id="CAH2220768.1"/>
    </source>
</evidence>
<evidence type="ECO:0000256" key="1">
    <source>
        <dbReference type="SAM" id="MobiDB-lite"/>
    </source>
</evidence>
<keyword evidence="3" id="KW-1185">Reference proteome</keyword>
<sequence length="137" mass="14545">MSFSSGPRHEKLAQKVGANCPKDDITAATSGAYIQLQNDTRKASIARRKSRCRHPWPTHGGEPGHMQQSSGADGKERALSQIPHEPCFPAARPCSPPMVGGGYPSLMVTASMVTGAPALVPSRSPTLAKASQRTVRQ</sequence>
<proteinExistence type="predicted"/>
<reference evidence="2" key="1">
    <citation type="submission" date="2022-03" db="EMBL/GenBank/DDBJ databases">
        <authorList>
            <person name="Alioto T."/>
            <person name="Alioto T."/>
            <person name="Gomez Garrido J."/>
        </authorList>
    </citation>
    <scope>NUCLEOTIDE SEQUENCE</scope>
</reference>
<feature type="region of interest" description="Disordered" evidence="1">
    <location>
        <begin position="38"/>
        <end position="78"/>
    </location>
</feature>
<gene>
    <name evidence="2" type="ORF">PECUL_23A047079</name>
</gene>
<feature type="region of interest" description="Disordered" evidence="1">
    <location>
        <begin position="118"/>
        <end position="137"/>
    </location>
</feature>
<dbReference type="EMBL" id="OW240912">
    <property type="protein sequence ID" value="CAH2220768.1"/>
    <property type="molecule type" value="Genomic_DNA"/>
</dbReference>
<organism evidence="2 3">
    <name type="scientific">Pelobates cultripes</name>
    <name type="common">Western spadefoot toad</name>
    <dbReference type="NCBI Taxonomy" id="61616"/>
    <lineage>
        <taxon>Eukaryota</taxon>
        <taxon>Metazoa</taxon>
        <taxon>Chordata</taxon>
        <taxon>Craniata</taxon>
        <taxon>Vertebrata</taxon>
        <taxon>Euteleostomi</taxon>
        <taxon>Amphibia</taxon>
        <taxon>Batrachia</taxon>
        <taxon>Anura</taxon>
        <taxon>Pelobatoidea</taxon>
        <taxon>Pelobatidae</taxon>
        <taxon>Pelobates</taxon>
    </lineage>
</organism>
<name>A0AAD1QZE5_PELCU</name>
<feature type="compositionally biased region" description="Basic residues" evidence="1">
    <location>
        <begin position="44"/>
        <end position="56"/>
    </location>
</feature>
<feature type="non-terminal residue" evidence="2">
    <location>
        <position position="137"/>
    </location>
</feature>
<protein>
    <submittedName>
        <fullName evidence="2">Uncharacterized protein</fullName>
    </submittedName>
</protein>
<dbReference type="AlphaFoldDB" id="A0AAD1QZE5"/>